<dbReference type="RefSeq" id="WP_012852879.1">
    <property type="nucleotide sequence ID" value="NC_013510.1"/>
</dbReference>
<dbReference type="EMBL" id="CP001738">
    <property type="protein sequence ID" value="ACY98095.1"/>
    <property type="molecule type" value="Genomic_DNA"/>
</dbReference>
<gene>
    <name evidence="1" type="ordered locus">Tcur_2534</name>
</gene>
<evidence type="ECO:0000313" key="1">
    <source>
        <dbReference type="EMBL" id="ACY98095.1"/>
    </source>
</evidence>
<dbReference type="HOGENOM" id="CLU_1170208_0_0_11"/>
<accession>D1A4S6</accession>
<evidence type="ECO:0000313" key="2">
    <source>
        <dbReference type="Proteomes" id="UP000001918"/>
    </source>
</evidence>
<sequence>MTCLLRWSGECCFCGRKVLGLHGQDGNLPFYFLDGGGADADLVQAELGGSCRFACLAASEVAERWRDRFEAAWSRYSRREYFRAGPAGFAYWLLHLREYRLLGADGWHAVVGLHPFRTAVREDDRYRMRIRHLLGAADAVALREWLSPYTAGGAESVPLMRVVADLEVADRLYCPSALRDGYIDLTGLHAGAVEGRRSGHRVKKRDQVYAHYDLVVPADLYELAWSIFKNRPPVVRR</sequence>
<protein>
    <submittedName>
        <fullName evidence="1">Uncharacterized protein</fullName>
    </submittedName>
</protein>
<organism evidence="1 2">
    <name type="scientific">Thermomonospora curvata (strain ATCC 19995 / DSM 43183 / JCM 3096 / KCTC 9072 / NBRC 15933 / NCIMB 10081 / Henssen B9)</name>
    <dbReference type="NCBI Taxonomy" id="471852"/>
    <lineage>
        <taxon>Bacteria</taxon>
        <taxon>Bacillati</taxon>
        <taxon>Actinomycetota</taxon>
        <taxon>Actinomycetes</taxon>
        <taxon>Streptosporangiales</taxon>
        <taxon>Thermomonosporaceae</taxon>
        <taxon>Thermomonospora</taxon>
    </lineage>
</organism>
<proteinExistence type="predicted"/>
<dbReference type="AlphaFoldDB" id="D1A4S6"/>
<dbReference type="KEGG" id="tcu:Tcur_2534"/>
<name>D1A4S6_THECD</name>
<dbReference type="Proteomes" id="UP000001918">
    <property type="component" value="Chromosome"/>
</dbReference>
<reference evidence="1 2" key="1">
    <citation type="journal article" date="2011" name="Stand. Genomic Sci.">
        <title>Complete genome sequence of Thermomonospora curvata type strain (B9).</title>
        <authorList>
            <person name="Chertkov O."/>
            <person name="Sikorski J."/>
            <person name="Nolan M."/>
            <person name="Lapidus A."/>
            <person name="Lucas S."/>
            <person name="Del Rio T.G."/>
            <person name="Tice H."/>
            <person name="Cheng J.F."/>
            <person name="Goodwin L."/>
            <person name="Pitluck S."/>
            <person name="Liolios K."/>
            <person name="Ivanova N."/>
            <person name="Mavromatis K."/>
            <person name="Mikhailova N."/>
            <person name="Ovchinnikova G."/>
            <person name="Pati A."/>
            <person name="Chen A."/>
            <person name="Palaniappan K."/>
            <person name="Djao O.D."/>
            <person name="Land M."/>
            <person name="Hauser L."/>
            <person name="Chang Y.J."/>
            <person name="Jeffries C.D."/>
            <person name="Brettin T."/>
            <person name="Han C."/>
            <person name="Detter J.C."/>
            <person name="Rohde M."/>
            <person name="Goker M."/>
            <person name="Woyke T."/>
            <person name="Bristow J."/>
            <person name="Eisen J.A."/>
            <person name="Markowitz V."/>
            <person name="Hugenholtz P."/>
            <person name="Klenk H.P."/>
            <person name="Kyrpides N.C."/>
        </authorList>
    </citation>
    <scope>NUCLEOTIDE SEQUENCE [LARGE SCALE GENOMIC DNA]</scope>
    <source>
        <strain evidence="2">ATCC 19995 / DSM 43183 / JCM 3096 / KCTC 9072 / NBRC 15933 / NCIMB 10081 / Henssen B9</strain>
    </source>
</reference>
<keyword evidence="2" id="KW-1185">Reference proteome</keyword>